<feature type="transmembrane region" description="Helical" evidence="1">
    <location>
        <begin position="6"/>
        <end position="25"/>
    </location>
</feature>
<dbReference type="Proteomes" id="UP000183410">
    <property type="component" value="Unassembled WGS sequence"/>
</dbReference>
<dbReference type="OrthoDB" id="2680602at2"/>
<accession>A0A1I2D1B8</accession>
<dbReference type="EMBL" id="FONN01000006">
    <property type="protein sequence ID" value="SFE74301.1"/>
    <property type="molecule type" value="Genomic_DNA"/>
</dbReference>
<keyword evidence="1" id="KW-1133">Transmembrane helix</keyword>
<evidence type="ECO:0000313" key="3">
    <source>
        <dbReference type="Proteomes" id="UP000183410"/>
    </source>
</evidence>
<keyword evidence="3" id="KW-1185">Reference proteome</keyword>
<keyword evidence="1" id="KW-0472">Membrane</keyword>
<evidence type="ECO:0000313" key="2">
    <source>
        <dbReference type="EMBL" id="SFE74301.1"/>
    </source>
</evidence>
<dbReference type="RefSeq" id="WP_046231817.1">
    <property type="nucleotide sequence ID" value="NZ_FONN01000006.1"/>
</dbReference>
<reference evidence="3" key="1">
    <citation type="submission" date="2016-10" db="EMBL/GenBank/DDBJ databases">
        <authorList>
            <person name="Varghese N."/>
            <person name="Submissions S."/>
        </authorList>
    </citation>
    <scope>NUCLEOTIDE SEQUENCE [LARGE SCALE GENOMIC DNA]</scope>
    <source>
        <strain evidence="3">CGMCC 1.10223</strain>
    </source>
</reference>
<proteinExistence type="predicted"/>
<sequence length="94" mass="10818">MNKELLIVVLISAMLQIGLLILLLLHTERLGNVYERANADLSERWANEREAWVLERQQLLDRIQAPSFSEFKHAEVKLIKAKLGMTEPTPLEPL</sequence>
<protein>
    <submittedName>
        <fullName evidence="2">Uncharacterized protein</fullName>
    </submittedName>
</protein>
<gene>
    <name evidence="2" type="ORF">SAMN04487969_10639</name>
</gene>
<keyword evidence="1" id="KW-0812">Transmembrane</keyword>
<dbReference type="AlphaFoldDB" id="A0A1I2D1B8"/>
<organism evidence="2 3">
    <name type="scientific">Paenibacillus algorifonticola</name>
    <dbReference type="NCBI Taxonomy" id="684063"/>
    <lineage>
        <taxon>Bacteria</taxon>
        <taxon>Bacillati</taxon>
        <taxon>Bacillota</taxon>
        <taxon>Bacilli</taxon>
        <taxon>Bacillales</taxon>
        <taxon>Paenibacillaceae</taxon>
        <taxon>Paenibacillus</taxon>
    </lineage>
</organism>
<evidence type="ECO:0000256" key="1">
    <source>
        <dbReference type="SAM" id="Phobius"/>
    </source>
</evidence>
<name>A0A1I2D1B8_9BACL</name>